<dbReference type="Proteomes" id="UP000000709">
    <property type="component" value="Unassembled WGS sequence"/>
</dbReference>
<evidence type="ECO:0000313" key="2">
    <source>
        <dbReference type="Proteomes" id="UP000000709"/>
    </source>
</evidence>
<dbReference type="STRING" id="619300.G3AIS8"/>
<reference evidence="1 2" key="1">
    <citation type="journal article" date="2011" name="Proc. Natl. Acad. Sci. U.S.A.">
        <title>Comparative genomics of xylose-fermenting fungi for enhanced biofuel production.</title>
        <authorList>
            <person name="Wohlbach D.J."/>
            <person name="Kuo A."/>
            <person name="Sato T.K."/>
            <person name="Potts K.M."/>
            <person name="Salamov A.A."/>
            <person name="LaButti K.M."/>
            <person name="Sun H."/>
            <person name="Clum A."/>
            <person name="Pangilinan J.L."/>
            <person name="Lindquist E.A."/>
            <person name="Lucas S."/>
            <person name="Lapidus A."/>
            <person name="Jin M."/>
            <person name="Gunawan C."/>
            <person name="Balan V."/>
            <person name="Dale B.E."/>
            <person name="Jeffries T.W."/>
            <person name="Zinkel R."/>
            <person name="Barry K.W."/>
            <person name="Grigoriev I.V."/>
            <person name="Gasch A.P."/>
        </authorList>
    </citation>
    <scope>NUCLEOTIDE SEQUENCE [LARGE SCALE GENOMIC DNA]</scope>
    <source>
        <strain evidence="2">NRRL Y-27907 / 11-Y1</strain>
    </source>
</reference>
<evidence type="ECO:0000313" key="1">
    <source>
        <dbReference type="EMBL" id="EGW34494.1"/>
    </source>
</evidence>
<dbReference type="HOGENOM" id="CLU_142967_1_0_1"/>
<dbReference type="OrthoDB" id="10252718at2759"/>
<proteinExistence type="predicted"/>
<keyword evidence="2" id="KW-1185">Reference proteome</keyword>
<dbReference type="EMBL" id="GL996500">
    <property type="protein sequence ID" value="EGW34494.1"/>
    <property type="molecule type" value="Genomic_DNA"/>
</dbReference>
<dbReference type="KEGG" id="spaa:SPAPADRAFT_59932"/>
<dbReference type="OMA" id="GYQKNDP"/>
<accession>G3AIS8</accession>
<dbReference type="RefSeq" id="XP_007374078.1">
    <property type="nucleotide sequence ID" value="XM_007374016.1"/>
</dbReference>
<protein>
    <submittedName>
        <fullName evidence="1">Uncharacterized protein</fullName>
    </submittedName>
</protein>
<dbReference type="AlphaFoldDB" id="G3AIS8"/>
<dbReference type="eggNOG" id="ENOG502SBS6">
    <property type="taxonomic scope" value="Eukaryota"/>
</dbReference>
<dbReference type="GeneID" id="18873137"/>
<sequence>MARLDNYDNHKRPELVSFDDIDYDNFPDVVKARKSMMRENMIRTEELKIAHEALRKCADYHKQDGDRNCRALALKYMKMLDDFRPQGYLGYQRNDPSK</sequence>
<dbReference type="InParanoid" id="G3AIS8"/>
<organism evidence="2">
    <name type="scientific">Spathaspora passalidarum (strain NRRL Y-27907 / 11-Y1)</name>
    <dbReference type="NCBI Taxonomy" id="619300"/>
    <lineage>
        <taxon>Eukaryota</taxon>
        <taxon>Fungi</taxon>
        <taxon>Dikarya</taxon>
        <taxon>Ascomycota</taxon>
        <taxon>Saccharomycotina</taxon>
        <taxon>Pichiomycetes</taxon>
        <taxon>Debaryomycetaceae</taxon>
        <taxon>Spathaspora</taxon>
    </lineage>
</organism>
<name>G3AIS8_SPAPN</name>
<gene>
    <name evidence="1" type="ORF">SPAPADRAFT_59932</name>
</gene>